<dbReference type="Gene3D" id="3.30.200.20">
    <property type="entry name" value="Phosphorylase Kinase, domain 1"/>
    <property type="match status" value="1"/>
</dbReference>
<comment type="catalytic activity">
    <reaction evidence="10">
        <text>L-seryl-[protein] + ATP = O-phospho-L-seryl-[protein] + ADP + H(+)</text>
        <dbReference type="Rhea" id="RHEA:17989"/>
        <dbReference type="Rhea" id="RHEA-COMP:9863"/>
        <dbReference type="Rhea" id="RHEA-COMP:11604"/>
        <dbReference type="ChEBI" id="CHEBI:15378"/>
        <dbReference type="ChEBI" id="CHEBI:29999"/>
        <dbReference type="ChEBI" id="CHEBI:30616"/>
        <dbReference type="ChEBI" id="CHEBI:83421"/>
        <dbReference type="ChEBI" id="CHEBI:456216"/>
        <dbReference type="EC" id="2.7.11.24"/>
    </reaction>
</comment>
<evidence type="ECO:0000313" key="14">
    <source>
        <dbReference type="Proteomes" id="UP001142055"/>
    </source>
</evidence>
<organism evidence="13 14">
    <name type="scientific">Blomia tropicalis</name>
    <name type="common">Mite</name>
    <dbReference type="NCBI Taxonomy" id="40697"/>
    <lineage>
        <taxon>Eukaryota</taxon>
        <taxon>Metazoa</taxon>
        <taxon>Ecdysozoa</taxon>
        <taxon>Arthropoda</taxon>
        <taxon>Chelicerata</taxon>
        <taxon>Arachnida</taxon>
        <taxon>Acari</taxon>
        <taxon>Acariformes</taxon>
        <taxon>Sarcoptiformes</taxon>
        <taxon>Astigmata</taxon>
        <taxon>Glycyphagoidea</taxon>
        <taxon>Echimyopodidae</taxon>
        <taxon>Blomia</taxon>
    </lineage>
</organism>
<sequence length="365" mass="42108">MNTDFYTVTIDGTKFELLKRYDQLKIIGFGAQGVVCSAYDLVLERSVAIKKLSRPFQNVTHAKRAFRELKIMQLVDHKNIIGLLDVFTPQQTLKEFQDVYLVMELMDANLCQVIQMDLDHERMSFLLYQLLCGIKHLHSAGIIHRDIKPSNIVVNGDCTLKILDFGLARPTTSALLMTPYVVTRYYRAPEVILGMGYQENADIWSVGCIMGEMIRGHVIFPGDYHVDQWNKIVEQLGTPSQDFMSRLQPTVRKYVENRPFQAGYSFETLFPDAMFSEQSLTQCDLNSTQARDLLSKMLVIDPEKRISVEDALSHPFVRVWHDDSEVNAPASGTYDESFEQIQSVRQWKELIFKEIQNFQEDWMIL</sequence>
<dbReference type="GO" id="GO:0036477">
    <property type="term" value="C:somatodendritic compartment"/>
    <property type="evidence" value="ECO:0007669"/>
    <property type="project" value="UniProtKB-ARBA"/>
</dbReference>
<evidence type="ECO:0000256" key="5">
    <source>
        <dbReference type="ARBA" id="ARBA00022679"/>
    </source>
</evidence>
<keyword evidence="5 11" id="KW-0808">Transferase</keyword>
<dbReference type="SUPFAM" id="SSF56112">
    <property type="entry name" value="Protein kinase-like (PK-like)"/>
    <property type="match status" value="1"/>
</dbReference>
<dbReference type="EMBL" id="JAPWDV010000003">
    <property type="protein sequence ID" value="KAJ6216253.1"/>
    <property type="molecule type" value="Genomic_DNA"/>
</dbReference>
<evidence type="ECO:0000259" key="12">
    <source>
        <dbReference type="PROSITE" id="PS50011"/>
    </source>
</evidence>
<dbReference type="FunFam" id="3.30.200.20:FF:000210">
    <property type="entry name" value="Mitogen-activated protein kinase"/>
    <property type="match status" value="1"/>
</dbReference>
<dbReference type="InterPro" id="IPR008271">
    <property type="entry name" value="Ser/Thr_kinase_AS"/>
</dbReference>
<evidence type="ECO:0000256" key="7">
    <source>
        <dbReference type="ARBA" id="ARBA00022777"/>
    </source>
</evidence>
<comment type="subcellular location">
    <subcellularLocation>
        <location evidence="11">Cytoplasm</location>
    </subcellularLocation>
</comment>
<comment type="cofactor">
    <cofactor evidence="1 11">
        <name>Mg(2+)</name>
        <dbReference type="ChEBI" id="CHEBI:18420"/>
    </cofactor>
</comment>
<evidence type="ECO:0000256" key="1">
    <source>
        <dbReference type="ARBA" id="ARBA00001946"/>
    </source>
</evidence>
<dbReference type="GO" id="GO:0005737">
    <property type="term" value="C:cytoplasm"/>
    <property type="evidence" value="ECO:0007669"/>
    <property type="project" value="UniProtKB-SubCell"/>
</dbReference>
<evidence type="ECO:0000256" key="6">
    <source>
        <dbReference type="ARBA" id="ARBA00022741"/>
    </source>
</evidence>
<evidence type="ECO:0000256" key="10">
    <source>
        <dbReference type="ARBA" id="ARBA00048312"/>
    </source>
</evidence>
<evidence type="ECO:0000256" key="4">
    <source>
        <dbReference type="ARBA" id="ARBA00022553"/>
    </source>
</evidence>
<comment type="caution">
    <text evidence="13">The sequence shown here is derived from an EMBL/GenBank/DDBJ whole genome shotgun (WGS) entry which is preliminary data.</text>
</comment>
<evidence type="ECO:0000256" key="8">
    <source>
        <dbReference type="ARBA" id="ARBA00022840"/>
    </source>
</evidence>
<gene>
    <name evidence="13" type="ORF">RDWZM_007410</name>
</gene>
<accession>A0A9Q0M052</accession>
<keyword evidence="14" id="KW-1185">Reference proteome</keyword>
<feature type="domain" description="Protein kinase" evidence="12">
    <location>
        <begin position="21"/>
        <end position="317"/>
    </location>
</feature>
<dbReference type="Pfam" id="PF00069">
    <property type="entry name" value="Pkinase"/>
    <property type="match status" value="1"/>
</dbReference>
<dbReference type="InterPro" id="IPR000719">
    <property type="entry name" value="Prot_kinase_dom"/>
</dbReference>
<dbReference type="Proteomes" id="UP001142055">
    <property type="component" value="Chromosome 3"/>
</dbReference>
<dbReference type="InterPro" id="IPR011009">
    <property type="entry name" value="Kinase-like_dom_sf"/>
</dbReference>
<dbReference type="PROSITE" id="PS50011">
    <property type="entry name" value="PROTEIN_KINASE_DOM"/>
    <property type="match status" value="1"/>
</dbReference>
<dbReference type="GO" id="GO:1903034">
    <property type="term" value="P:regulation of response to wounding"/>
    <property type="evidence" value="ECO:0007669"/>
    <property type="project" value="UniProtKB-ARBA"/>
</dbReference>
<comment type="similarity">
    <text evidence="2 11">Belongs to the protein kinase superfamily. CMGC Ser/Thr protein kinase family. MAP kinase subfamily.</text>
</comment>
<evidence type="ECO:0000256" key="11">
    <source>
        <dbReference type="RuleBase" id="RU368052"/>
    </source>
</evidence>
<dbReference type="AlphaFoldDB" id="A0A9Q0M052"/>
<proteinExistence type="inferred from homology"/>
<evidence type="ECO:0000313" key="13">
    <source>
        <dbReference type="EMBL" id="KAJ6216253.1"/>
    </source>
</evidence>
<comment type="catalytic activity">
    <reaction evidence="9">
        <text>L-threonyl-[protein] + ATP = O-phospho-L-threonyl-[protein] + ADP + H(+)</text>
        <dbReference type="Rhea" id="RHEA:46608"/>
        <dbReference type="Rhea" id="RHEA-COMP:11060"/>
        <dbReference type="Rhea" id="RHEA-COMP:11605"/>
        <dbReference type="ChEBI" id="CHEBI:15378"/>
        <dbReference type="ChEBI" id="CHEBI:30013"/>
        <dbReference type="ChEBI" id="CHEBI:30616"/>
        <dbReference type="ChEBI" id="CHEBI:61977"/>
        <dbReference type="ChEBI" id="CHEBI:456216"/>
        <dbReference type="EC" id="2.7.11.24"/>
    </reaction>
</comment>
<protein>
    <recommendedName>
        <fullName evidence="11">Stress-activated protein kinase JNK</fullName>
        <ecNumber evidence="11">2.7.11.24</ecNumber>
    </recommendedName>
</protein>
<evidence type="ECO:0000256" key="9">
    <source>
        <dbReference type="ARBA" id="ARBA00047592"/>
    </source>
</evidence>
<reference evidence="13" key="1">
    <citation type="submission" date="2022-12" db="EMBL/GenBank/DDBJ databases">
        <title>Genome assemblies of Blomia tropicalis.</title>
        <authorList>
            <person name="Cui Y."/>
        </authorList>
    </citation>
    <scope>NUCLEOTIDE SEQUENCE</scope>
    <source>
        <tissue evidence="13">Adult mites</tissue>
    </source>
</reference>
<dbReference type="PANTHER" id="PTHR24055">
    <property type="entry name" value="MITOGEN-ACTIVATED PROTEIN KINASE"/>
    <property type="match status" value="1"/>
</dbReference>
<dbReference type="EC" id="2.7.11.24" evidence="11"/>
<dbReference type="Gene3D" id="1.10.510.10">
    <property type="entry name" value="Transferase(Phosphotransferase) domain 1"/>
    <property type="match status" value="1"/>
</dbReference>
<dbReference type="PROSITE" id="PS01351">
    <property type="entry name" value="MAPK"/>
    <property type="match status" value="1"/>
</dbReference>
<dbReference type="FunFam" id="1.10.510.10:FF:000009">
    <property type="entry name" value="Mitogen-activated protein kinase"/>
    <property type="match status" value="1"/>
</dbReference>
<dbReference type="SMART" id="SM00220">
    <property type="entry name" value="S_TKc"/>
    <property type="match status" value="1"/>
</dbReference>
<keyword evidence="11" id="KW-0460">Magnesium</keyword>
<keyword evidence="7 11" id="KW-0418">Kinase</keyword>
<dbReference type="PRINTS" id="PR01772">
    <property type="entry name" value="JNKMAPKINASE"/>
</dbReference>
<keyword evidence="3 11" id="KW-0723">Serine/threonine-protein kinase</keyword>
<dbReference type="PROSITE" id="PS00108">
    <property type="entry name" value="PROTEIN_KINASE_ST"/>
    <property type="match status" value="1"/>
</dbReference>
<dbReference type="OMA" id="AMDMWAV"/>
<dbReference type="InterPro" id="IPR003527">
    <property type="entry name" value="MAP_kinase_CS"/>
</dbReference>
<dbReference type="InterPro" id="IPR008351">
    <property type="entry name" value="MAPK_JNK"/>
</dbReference>
<keyword evidence="6 11" id="KW-0547">Nucleotide-binding</keyword>
<dbReference type="CDD" id="cd07850">
    <property type="entry name" value="STKc_JNK"/>
    <property type="match status" value="1"/>
</dbReference>
<keyword evidence="8 11" id="KW-0067">ATP-binding</keyword>
<keyword evidence="4 11" id="KW-0597">Phosphoprotein</keyword>
<dbReference type="GO" id="GO:0106310">
    <property type="term" value="F:protein serine kinase activity"/>
    <property type="evidence" value="ECO:0007669"/>
    <property type="project" value="UniProtKB-UniRule"/>
</dbReference>
<evidence type="ECO:0000256" key="2">
    <source>
        <dbReference type="ARBA" id="ARBA00008832"/>
    </source>
</evidence>
<comment type="function">
    <text evidence="11">Responds to activation by environmental stress and pro-inflammatory cytokines by phosphorylating a number of transcription factors, and thus regulates transcriptional activity.</text>
</comment>
<dbReference type="GO" id="GO:0004707">
    <property type="term" value="F:MAP kinase activity"/>
    <property type="evidence" value="ECO:0007669"/>
    <property type="project" value="UniProtKB-UniRule"/>
</dbReference>
<evidence type="ECO:0000256" key="3">
    <source>
        <dbReference type="ARBA" id="ARBA00022527"/>
    </source>
</evidence>
<dbReference type="InterPro" id="IPR050117">
    <property type="entry name" value="MAPK"/>
</dbReference>
<name>A0A9Q0M052_BLOTA</name>
<dbReference type="GO" id="GO:0005524">
    <property type="term" value="F:ATP binding"/>
    <property type="evidence" value="ECO:0007669"/>
    <property type="project" value="UniProtKB-UniRule"/>
</dbReference>